<dbReference type="AlphaFoldDB" id="A0ABD7YMP9"/>
<feature type="region of interest" description="Disordered" evidence="1">
    <location>
        <begin position="27"/>
        <end position="48"/>
    </location>
</feature>
<evidence type="ECO:0000256" key="1">
    <source>
        <dbReference type="SAM" id="MobiDB-lite"/>
    </source>
</evidence>
<accession>A0ABD7YMP9</accession>
<name>A0ABD7YMP9_9VIBR</name>
<feature type="compositionally biased region" description="Low complexity" evidence="1">
    <location>
        <begin position="29"/>
        <end position="48"/>
    </location>
</feature>
<evidence type="ECO:0000313" key="3">
    <source>
        <dbReference type="EMBL" id="WGK86131.1"/>
    </source>
</evidence>
<gene>
    <name evidence="3" type="ORF">PYE67_04725</name>
</gene>
<reference evidence="3 4" key="1">
    <citation type="submission" date="2022-02" db="EMBL/GenBank/DDBJ databases">
        <title>Emergence and expansion in Europe of a Vibrio aestuarianus clonal complex pathogenic for oysters.</title>
        <authorList>
            <person name="Mesnil A."/>
            <person name="Travers M.-A."/>
        </authorList>
    </citation>
    <scope>NUCLEOTIDE SEQUENCE [LARGE SCALE GENOMIC DNA]</scope>
    <source>
        <strain evidence="3 4">U17</strain>
    </source>
</reference>
<keyword evidence="2" id="KW-0732">Signal</keyword>
<sequence length="1026" mass="111231">MLMPSVNRLGLVLAIGISLAACGGGEGDSSSNVVTTPKSVTPPTSIPSLESEKDRLDIVVNDITLLSSSSYAGYSFSPTVFNQMGEVSYTSDPADIVVDNGDGSLMVLKPGSVTVTATDTLNGYKTAKDIFNVTIEKWDNSSLKADSLTLNTLGDNNTRKLNVRGFKGELNFTVQPKYDHIISVDHEGNVTANGLAGTAIVTITDSGNSSYKSTSVIAKIIVTAVSADTLSYENFEQEYSDGLFIQANKITGAPIKSQNYFVWDGQDVLNINPATGEMEILKAGEAIIQANVEYQPGYSTSRESATFTVKINKAEAPYSLKLDKQSVVFEEEKRLQPSFNGSPESVSYSIADGQDVLSIDPSTHFPQINNTGTIDVTVTVPENDRYKKYQGVISYNVIKAPHPGLRNDFIKSEYHEDLSLPFHLVGQKGNLSIISSELSGITLRDEQLKIPSVGYYVLSISDDGGRNYQPAANNATVIVDISQGVQPQLEELKPITVVYDNDLLIDLSKYYRTTTNSDLEIINISNKEVVTTVDASILKVINSGTTVVTVRKPESSNFKASNIRDIVITVQPVKSSLTLSPQSVVSASLDQKSLPAPVIIGANGQLSYSLNSNSAIDVIKVNKDGSMDILNAGVAIVRVVDSGRGGFSESEMTFNVMVAQADNPIKFSYPSIEYQDNLTLSPNISQPIGSNEIITTNYKLLSSNNNNVEVNKSTGELTIKGAGDYNIEVTSSSRNYKESTQIISGSVKKATHPGIVIDNISVDFSPFKKIKPVVSSAQYGKRVYMISAESPSISVDVNSGEISLNDYDSGAGHFNIYVYEEESDNYFASEKKHFIVQVNSPQETDANQVFSPYYTINQNILILKSYLGIKNKLGVGTTYNLEGSRFSVLGHQVLERNQLVKVSMESKITGEQGAAIFRLVRSDSCISENKIINWNEISSCEGEGLSYNVTLTLIDASDNIKAGGVWLSTGPIIIARYGDRKFYSGPDGGGYSNTGVFGKGYSEPSNLYWWELVNITLDGGDWITSL</sequence>
<dbReference type="RefSeq" id="WP_261926668.1">
    <property type="nucleotide sequence ID" value="NZ_CALYLG010000155.1"/>
</dbReference>
<dbReference type="Proteomes" id="UP001241226">
    <property type="component" value="Chromosome 1"/>
</dbReference>
<evidence type="ECO:0000256" key="2">
    <source>
        <dbReference type="SAM" id="SignalP"/>
    </source>
</evidence>
<protein>
    <submittedName>
        <fullName evidence="3">Uncharacterized protein</fullName>
    </submittedName>
</protein>
<dbReference type="EMBL" id="CP118711">
    <property type="protein sequence ID" value="WGK86131.1"/>
    <property type="molecule type" value="Genomic_DNA"/>
</dbReference>
<organism evidence="3 4">
    <name type="scientific">Vibrio aestuarianus</name>
    <dbReference type="NCBI Taxonomy" id="28171"/>
    <lineage>
        <taxon>Bacteria</taxon>
        <taxon>Pseudomonadati</taxon>
        <taxon>Pseudomonadota</taxon>
        <taxon>Gammaproteobacteria</taxon>
        <taxon>Vibrionales</taxon>
        <taxon>Vibrionaceae</taxon>
        <taxon>Vibrio</taxon>
    </lineage>
</organism>
<proteinExistence type="predicted"/>
<feature type="signal peptide" evidence="2">
    <location>
        <begin position="1"/>
        <end position="20"/>
    </location>
</feature>
<evidence type="ECO:0000313" key="4">
    <source>
        <dbReference type="Proteomes" id="UP001241226"/>
    </source>
</evidence>
<feature type="chain" id="PRO_5044846490" evidence="2">
    <location>
        <begin position="21"/>
        <end position="1026"/>
    </location>
</feature>